<dbReference type="PANTHER" id="PTHR22617">
    <property type="entry name" value="CHEMOTAXIS SENSOR HISTIDINE KINASE-RELATED"/>
    <property type="match status" value="1"/>
</dbReference>
<dbReference type="EMBL" id="QYUR01000006">
    <property type="protein sequence ID" value="RJG10215.1"/>
    <property type="molecule type" value="Genomic_DNA"/>
</dbReference>
<dbReference type="AlphaFoldDB" id="A0A418XCG2"/>
<dbReference type="OrthoDB" id="21913at2"/>
<dbReference type="InterPro" id="IPR002545">
    <property type="entry name" value="CheW-lke_dom"/>
</dbReference>
<sequence>MKKLFLLFRIGADRYALDACEVVEVLPLLRLKQIPEAPHWVAGVFAHRGMLVPVLDLSALTFAQPAAARTSTRIVLVHYRAGDDGQGHPLGLILEQVTDTLRCNPGDFRDYGLDNQGAPYLGPVFEGARGLVQWIRVQQLLPAAVRAILFPPATLAEQRGEVGL</sequence>
<dbReference type="GO" id="GO:0005829">
    <property type="term" value="C:cytosol"/>
    <property type="evidence" value="ECO:0007669"/>
    <property type="project" value="TreeGrafter"/>
</dbReference>
<dbReference type="Gene3D" id="2.40.50.180">
    <property type="entry name" value="CheA-289, Domain 4"/>
    <property type="match status" value="1"/>
</dbReference>
<proteinExistence type="predicted"/>
<evidence type="ECO:0000259" key="1">
    <source>
        <dbReference type="PROSITE" id="PS50851"/>
    </source>
</evidence>
<dbReference type="SUPFAM" id="SSF50341">
    <property type="entry name" value="CheW-like"/>
    <property type="match status" value="1"/>
</dbReference>
<dbReference type="GO" id="GO:0006935">
    <property type="term" value="P:chemotaxis"/>
    <property type="evidence" value="ECO:0007669"/>
    <property type="project" value="InterPro"/>
</dbReference>
<protein>
    <submittedName>
        <fullName evidence="2">Purine-binding chemotaxis protein CheW</fullName>
    </submittedName>
</protein>
<dbReference type="Gene3D" id="2.30.30.40">
    <property type="entry name" value="SH3 Domains"/>
    <property type="match status" value="1"/>
</dbReference>
<comment type="caution">
    <text evidence="2">The sequence shown here is derived from an EMBL/GenBank/DDBJ whole genome shotgun (WGS) entry which is preliminary data.</text>
</comment>
<gene>
    <name evidence="2" type="ORF">D3879_19500</name>
</gene>
<dbReference type="PROSITE" id="PS50851">
    <property type="entry name" value="CHEW"/>
    <property type="match status" value="1"/>
</dbReference>
<reference evidence="2 3" key="1">
    <citation type="submission" date="2018-09" db="EMBL/GenBank/DDBJ databases">
        <authorList>
            <person name="Zhu H."/>
        </authorList>
    </citation>
    <scope>NUCLEOTIDE SEQUENCE [LARGE SCALE GENOMIC DNA]</scope>
    <source>
        <strain evidence="2 3">K1S02-6</strain>
    </source>
</reference>
<evidence type="ECO:0000313" key="2">
    <source>
        <dbReference type="EMBL" id="RJG10215.1"/>
    </source>
</evidence>
<accession>A0A418XCG2</accession>
<dbReference type="GO" id="GO:0007165">
    <property type="term" value="P:signal transduction"/>
    <property type="evidence" value="ECO:0007669"/>
    <property type="project" value="InterPro"/>
</dbReference>
<dbReference type="SMART" id="SM00260">
    <property type="entry name" value="CheW"/>
    <property type="match status" value="1"/>
</dbReference>
<organism evidence="2 3">
    <name type="scientific">Pseudomonas cavernicola</name>
    <dbReference type="NCBI Taxonomy" id="2320866"/>
    <lineage>
        <taxon>Bacteria</taxon>
        <taxon>Pseudomonadati</taxon>
        <taxon>Pseudomonadota</taxon>
        <taxon>Gammaproteobacteria</taxon>
        <taxon>Pseudomonadales</taxon>
        <taxon>Pseudomonadaceae</taxon>
        <taxon>Pseudomonas</taxon>
    </lineage>
</organism>
<dbReference type="Pfam" id="PF01584">
    <property type="entry name" value="CheW"/>
    <property type="match status" value="1"/>
</dbReference>
<keyword evidence="3" id="KW-1185">Reference proteome</keyword>
<dbReference type="InterPro" id="IPR039315">
    <property type="entry name" value="CheW"/>
</dbReference>
<name>A0A418XCG2_9PSED</name>
<dbReference type="InterPro" id="IPR036061">
    <property type="entry name" value="CheW-like_dom_sf"/>
</dbReference>
<feature type="domain" description="CheW-like" evidence="1">
    <location>
        <begin position="2"/>
        <end position="146"/>
    </location>
</feature>
<dbReference type="RefSeq" id="WP_119955900.1">
    <property type="nucleotide sequence ID" value="NZ_QYUR01000006.1"/>
</dbReference>
<dbReference type="PANTHER" id="PTHR22617:SF43">
    <property type="entry name" value="PROTEIN PILI"/>
    <property type="match status" value="1"/>
</dbReference>
<dbReference type="Proteomes" id="UP000284021">
    <property type="component" value="Unassembled WGS sequence"/>
</dbReference>
<evidence type="ECO:0000313" key="3">
    <source>
        <dbReference type="Proteomes" id="UP000284021"/>
    </source>
</evidence>